<feature type="binding site" evidence="7">
    <location>
        <begin position="287"/>
        <end position="289"/>
    </location>
    <ligand>
        <name>NAD(+)</name>
        <dbReference type="ChEBI" id="CHEBI:57540"/>
    </ligand>
</feature>
<dbReference type="FunFam" id="3.20.20.70:FF:000424">
    <property type="entry name" value="Inosine-5'-monophosphate dehydrogenase 2"/>
    <property type="match status" value="1"/>
</dbReference>
<dbReference type="SUPFAM" id="SSF54631">
    <property type="entry name" value="CBS-domain pair"/>
    <property type="match status" value="1"/>
</dbReference>
<evidence type="ECO:0000256" key="4">
    <source>
        <dbReference type="ARBA" id="ARBA00023002"/>
    </source>
</evidence>
<dbReference type="NCBIfam" id="NF005869">
    <property type="entry name" value="PRK07807.1"/>
    <property type="match status" value="1"/>
</dbReference>
<comment type="cofactor">
    <cofactor evidence="6">
        <name>a monovalent cation</name>
        <dbReference type="ChEBI" id="CHEBI:60242"/>
    </cofactor>
</comment>
<evidence type="ECO:0000256" key="5">
    <source>
        <dbReference type="ARBA" id="ARBA00023122"/>
    </source>
</evidence>
<feature type="binding site" evidence="6">
    <location>
        <begin position="287"/>
        <end position="289"/>
    </location>
    <ligand>
        <name>NADP(+)</name>
        <dbReference type="ChEBI" id="CHEBI:58349"/>
    </ligand>
</feature>
<dbReference type="PROSITE" id="PS51371">
    <property type="entry name" value="CBS"/>
    <property type="match status" value="1"/>
</dbReference>
<dbReference type="AlphaFoldDB" id="Q8FMH4"/>
<proteinExistence type="inferred from homology"/>
<dbReference type="EC" id="1.7.1.7" evidence="6"/>
<evidence type="ECO:0000313" key="12">
    <source>
        <dbReference type="EMBL" id="BAC19340.1"/>
    </source>
</evidence>
<dbReference type="GO" id="GO:0006166">
    <property type="term" value="P:purine ribonucleoside salvage"/>
    <property type="evidence" value="ECO:0007669"/>
    <property type="project" value="UniProtKB-KW"/>
</dbReference>
<keyword evidence="3 6" id="KW-0521">NADP</keyword>
<dbReference type="InterPro" id="IPR000644">
    <property type="entry name" value="CBS_dom"/>
</dbReference>
<accession>Q8FMH4</accession>
<dbReference type="PANTHER" id="PTHR43170">
    <property type="entry name" value="GMP REDUCTASE"/>
    <property type="match status" value="1"/>
</dbReference>
<keyword evidence="13" id="KW-1185">Reference proteome</keyword>
<comment type="catalytic activity">
    <reaction evidence="6">
        <text>IMP + NH4(+) + NADP(+) = GMP + NADPH + 2 H(+)</text>
        <dbReference type="Rhea" id="RHEA:17185"/>
        <dbReference type="ChEBI" id="CHEBI:15378"/>
        <dbReference type="ChEBI" id="CHEBI:28938"/>
        <dbReference type="ChEBI" id="CHEBI:57783"/>
        <dbReference type="ChEBI" id="CHEBI:58053"/>
        <dbReference type="ChEBI" id="CHEBI:58115"/>
        <dbReference type="ChEBI" id="CHEBI:58349"/>
        <dbReference type="EC" id="1.7.1.7"/>
    </reaction>
</comment>
<comment type="similarity">
    <text evidence="6">Belongs to the IMPDH/GMPR family. GuaB1 subfamily.</text>
</comment>
<feature type="binding site" evidence="7">
    <location>
        <begin position="337"/>
        <end position="339"/>
    </location>
    <ligand>
        <name>NAD(+)</name>
        <dbReference type="ChEBI" id="CHEBI:57540"/>
    </ligand>
</feature>
<keyword evidence="8" id="KW-0630">Potassium</keyword>
<name>Q8FMH4_COREF</name>
<feature type="region of interest" description="Disordered" evidence="10">
    <location>
        <begin position="15"/>
        <end position="39"/>
    </location>
</feature>
<dbReference type="CDD" id="cd04601">
    <property type="entry name" value="CBS_pair_IMPDH"/>
    <property type="match status" value="1"/>
</dbReference>
<dbReference type="SUPFAM" id="SSF51412">
    <property type="entry name" value="Inosine monophosphate dehydrogenase (IMPDH)"/>
    <property type="match status" value="1"/>
</dbReference>
<dbReference type="InterPro" id="IPR046342">
    <property type="entry name" value="CBS_dom_sf"/>
</dbReference>
<evidence type="ECO:0000256" key="6">
    <source>
        <dbReference type="HAMAP-Rule" id="MF_02250"/>
    </source>
</evidence>
<dbReference type="eggNOG" id="COG0517">
    <property type="taxonomic scope" value="Bacteria"/>
</dbReference>
<dbReference type="PANTHER" id="PTHR43170:SF5">
    <property type="entry name" value="GMP REDUCTASE"/>
    <property type="match status" value="1"/>
</dbReference>
<evidence type="ECO:0000256" key="9">
    <source>
        <dbReference type="PROSITE-ProRule" id="PRU00703"/>
    </source>
</evidence>
<dbReference type="eggNOG" id="COG0516">
    <property type="taxonomic scope" value="Bacteria"/>
</dbReference>
<evidence type="ECO:0000256" key="7">
    <source>
        <dbReference type="PIRSR" id="PIRSR000130-3"/>
    </source>
</evidence>
<dbReference type="EMBL" id="BA000035">
    <property type="protein sequence ID" value="BAC19340.1"/>
    <property type="molecule type" value="Genomic_DNA"/>
</dbReference>
<evidence type="ECO:0000259" key="11">
    <source>
        <dbReference type="PROSITE" id="PS51371"/>
    </source>
</evidence>
<evidence type="ECO:0000256" key="3">
    <source>
        <dbReference type="ARBA" id="ARBA00022857"/>
    </source>
</evidence>
<feature type="binding site" description="in other chain" evidence="8">
    <location>
        <position position="344"/>
    </location>
    <ligand>
        <name>K(+)</name>
        <dbReference type="ChEBI" id="CHEBI:29103"/>
        <note>ligand shared between two tetrameric partners</note>
    </ligand>
</feature>
<feature type="binding site" description="in other chain" evidence="8">
    <location>
        <position position="341"/>
    </location>
    <ligand>
        <name>K(+)</name>
        <dbReference type="ChEBI" id="CHEBI:29103"/>
        <note>ligand shared between two tetrameric partners</note>
    </ligand>
</feature>
<dbReference type="InterPro" id="IPR005990">
    <property type="entry name" value="IMP_DH"/>
</dbReference>
<dbReference type="GO" id="GO:0003920">
    <property type="term" value="F:GMP reductase activity"/>
    <property type="evidence" value="ECO:0007669"/>
    <property type="project" value="UniProtKB-UniRule"/>
</dbReference>
<feature type="domain" description="CBS" evidence="11">
    <location>
        <begin position="195"/>
        <end position="253"/>
    </location>
</feature>
<evidence type="ECO:0000256" key="10">
    <source>
        <dbReference type="SAM" id="MobiDB-lite"/>
    </source>
</evidence>
<dbReference type="GO" id="GO:0003938">
    <property type="term" value="F:IMP dehydrogenase activity"/>
    <property type="evidence" value="ECO:0007669"/>
    <property type="project" value="InterPro"/>
</dbReference>
<dbReference type="GO" id="GO:0032264">
    <property type="term" value="P:IMP salvage"/>
    <property type="evidence" value="ECO:0007669"/>
    <property type="project" value="UniProtKB-UniRule"/>
</dbReference>
<dbReference type="InterPro" id="IPR013785">
    <property type="entry name" value="Aldolase_TIM"/>
</dbReference>
<dbReference type="PIRSF" id="PIRSF000130">
    <property type="entry name" value="IMPDH"/>
    <property type="match status" value="1"/>
</dbReference>
<sequence>MALYACSEQRRVRGFGRASTSKNGGSGYPSGRSDRRPQGACTMRFLNDSTPPYELTYADVFMVPSRSDVGSRMSVDLRTVDGTGTTIPLVVSNMTAVAGRRMAETIARRGGIAILPQDVPAEIAAETIGKVKEADLVFDTPITIKPHHTVGYARNLLHKRAHGAAIVVEGETPIGLITDKDLRAVDNFTQVGTLMSTSLLTLPDDIAPEEAFGILHGASRKLAPVVSSSGRLRGILTRAGALRATMYDPAVDSSGRLRVGAAIGINGDIEGRTRTLIDAGADVLVVDTAHGHQEGMIDALRRVRAVGVDVPVVAGNVVTAAGVRDLVAAGADIVKVGVGPGAMCTTRMQTGVGRPQFSAVLECAAAARELGAHVWADGGVRDPRDVALALAAGASNVMVGSWFSGTYESPGDLHVESDGRMYKESFGMASRRAVENRNQKVEAFEKARRAMFEEGISTARIYIDEKNGGVEDLVDDIIAGVRSAFTYAGADSIPSFAERAVVGVQSTEGYAEGKPRASR</sequence>
<dbReference type="InterPro" id="IPR005991">
    <property type="entry name" value="GUAB1"/>
</dbReference>
<dbReference type="CDD" id="cd00381">
    <property type="entry name" value="IMPDH"/>
    <property type="match status" value="1"/>
</dbReference>
<dbReference type="STRING" id="196164.gene:10742977"/>
<dbReference type="InterPro" id="IPR001093">
    <property type="entry name" value="IMP_DH_GMPRt"/>
</dbReference>
<dbReference type="SMART" id="SM00116">
    <property type="entry name" value="CBS"/>
    <property type="match status" value="2"/>
</dbReference>
<keyword evidence="2" id="KW-0677">Repeat</keyword>
<organism evidence="12 13">
    <name type="scientific">Corynebacterium efficiens (strain DSM 44549 / YS-314 / AJ 12310 / JCM 11189 / NBRC 100395)</name>
    <dbReference type="NCBI Taxonomy" id="196164"/>
    <lineage>
        <taxon>Bacteria</taxon>
        <taxon>Bacillati</taxon>
        <taxon>Actinomycetota</taxon>
        <taxon>Actinomycetes</taxon>
        <taxon>Mycobacteriales</taxon>
        <taxon>Corynebacteriaceae</taxon>
        <taxon>Corynebacterium</taxon>
    </lineage>
</organism>
<evidence type="ECO:0000256" key="1">
    <source>
        <dbReference type="ARBA" id="ARBA00022726"/>
    </source>
</evidence>
<evidence type="ECO:0000256" key="2">
    <source>
        <dbReference type="ARBA" id="ARBA00022737"/>
    </source>
</evidence>
<keyword evidence="7" id="KW-0520">NAD</keyword>
<evidence type="ECO:0000313" key="13">
    <source>
        <dbReference type="Proteomes" id="UP000001409"/>
    </source>
</evidence>
<feature type="active site" description="Thioimidate intermediate" evidence="6">
    <location>
        <position position="344"/>
    </location>
</feature>
<dbReference type="Proteomes" id="UP000001409">
    <property type="component" value="Chromosome"/>
</dbReference>
<protein>
    <recommendedName>
        <fullName evidence="6">GMP reductase</fullName>
        <ecNumber evidence="6">1.7.1.7</ecNumber>
    </recommendedName>
    <alternativeName>
        <fullName evidence="6">Guanosine 5'-monophosphate reductase</fullName>
        <shortName evidence="6">GMPR</shortName>
    </alternativeName>
</protein>
<evidence type="ECO:0000256" key="8">
    <source>
        <dbReference type="PIRSR" id="PIRSR000130-4"/>
    </source>
</evidence>
<dbReference type="Pfam" id="PF00571">
    <property type="entry name" value="CBS"/>
    <property type="match status" value="2"/>
</dbReference>
<dbReference type="NCBIfam" id="TIGR01303">
    <property type="entry name" value="IMP_DH_rel_1"/>
    <property type="match status" value="1"/>
</dbReference>
<dbReference type="Pfam" id="PF00478">
    <property type="entry name" value="IMPDH"/>
    <property type="match status" value="1"/>
</dbReference>
<reference evidence="12 13" key="1">
    <citation type="journal article" date="2003" name="Genome Res.">
        <title>Comparative complete genome sequence analysis of the amino acid replacements responsible for the thermostability of Corynebacterium efficiens.</title>
        <authorList>
            <person name="Nishio Y."/>
            <person name="Nakamura Y."/>
            <person name="Kawarabayasi Y."/>
            <person name="Usuda Y."/>
            <person name="Kimura E."/>
            <person name="Sugimoto S."/>
            <person name="Matsui K."/>
            <person name="Yamagishi A."/>
            <person name="Kikuchi H."/>
            <person name="Ikeo K."/>
            <person name="Gojobori T."/>
        </authorList>
    </citation>
    <scope>NUCLEOTIDE SEQUENCE [LARGE SCALE GENOMIC DNA]</scope>
    <source>
        <strain evidence="13">DSM 44549 / YS-314 / AJ 12310 / JCM 11189 / NBRC 100395</strain>
    </source>
</reference>
<dbReference type="KEGG" id="cef:CE2530"/>
<keyword evidence="4 6" id="KW-0560">Oxidoreductase</keyword>
<comment type="function">
    <text evidence="6">Involved in the purine-salvage pathway. Catalyzes the NADPH-dependent conversion of GMP to IMP.</text>
</comment>
<keyword evidence="1 6" id="KW-0660">Purine salvage</keyword>
<dbReference type="Gene3D" id="3.20.20.70">
    <property type="entry name" value="Aldolase class I"/>
    <property type="match status" value="1"/>
</dbReference>
<feature type="binding site" evidence="6">
    <location>
        <begin position="337"/>
        <end position="339"/>
    </location>
    <ligand>
        <name>NADP(+)</name>
        <dbReference type="ChEBI" id="CHEBI:58349"/>
    </ligand>
</feature>
<dbReference type="HOGENOM" id="CLU_022552_2_1_11"/>
<gene>
    <name evidence="6" type="primary">guaB1</name>
</gene>
<dbReference type="GO" id="GO:0005829">
    <property type="term" value="C:cytosol"/>
    <property type="evidence" value="ECO:0007669"/>
    <property type="project" value="TreeGrafter"/>
</dbReference>
<dbReference type="SMART" id="SM01240">
    <property type="entry name" value="IMPDH"/>
    <property type="match status" value="1"/>
</dbReference>
<dbReference type="HAMAP" id="MF_02250">
    <property type="entry name" value="GMPR_GuaB1"/>
    <property type="match status" value="1"/>
</dbReference>
<keyword evidence="5 9" id="KW-0129">CBS domain</keyword>
<feature type="binding site" description="in other chain" evidence="8">
    <location>
        <position position="339"/>
    </location>
    <ligand>
        <name>K(+)</name>
        <dbReference type="ChEBI" id="CHEBI:29103"/>
        <note>ligand shared between two tetrameric partners</note>
    </ligand>
</feature>
<comment type="pathway">
    <text evidence="6">Purine metabolism; IMP biosynthesis via salvage pathway.</text>
</comment>
<dbReference type="InterPro" id="IPR050139">
    <property type="entry name" value="GMP_reductase"/>
</dbReference>